<evidence type="ECO:0000256" key="7">
    <source>
        <dbReference type="ARBA" id="ARBA00023136"/>
    </source>
</evidence>
<comment type="similarity">
    <text evidence="3 11">Belongs to the glycosyltransferase 2 family. GalNAc-T subfamily.</text>
</comment>
<dbReference type="GeneTree" id="ENSGT00940000155456"/>
<evidence type="ECO:0000259" key="12">
    <source>
        <dbReference type="Pfam" id="PF00535"/>
    </source>
</evidence>
<dbReference type="InterPro" id="IPR029044">
    <property type="entry name" value="Nucleotide-diphossugar_trans"/>
</dbReference>
<evidence type="ECO:0000256" key="5">
    <source>
        <dbReference type="ARBA" id="ARBA00022968"/>
    </source>
</evidence>
<dbReference type="GO" id="GO:0006493">
    <property type="term" value="P:protein O-linked glycosylation"/>
    <property type="evidence" value="ECO:0007669"/>
    <property type="project" value="TreeGrafter"/>
</dbReference>
<organism evidence="13 14">
    <name type="scientific">Eptatretus burgeri</name>
    <name type="common">Inshore hagfish</name>
    <dbReference type="NCBI Taxonomy" id="7764"/>
    <lineage>
        <taxon>Eukaryota</taxon>
        <taxon>Metazoa</taxon>
        <taxon>Chordata</taxon>
        <taxon>Craniata</taxon>
        <taxon>Vertebrata</taxon>
        <taxon>Cyclostomata</taxon>
        <taxon>Myxini</taxon>
        <taxon>Myxiniformes</taxon>
        <taxon>Myxinidae</taxon>
        <taxon>Eptatretinae</taxon>
        <taxon>Eptatretus</taxon>
    </lineage>
</organism>
<comment type="pathway">
    <text evidence="11">Protein modification; protein glycosylation.</text>
</comment>
<dbReference type="GO" id="GO:0004653">
    <property type="term" value="F:polypeptide N-acetylgalactosaminyltransferase activity"/>
    <property type="evidence" value="ECO:0007669"/>
    <property type="project" value="TreeGrafter"/>
</dbReference>
<evidence type="ECO:0000256" key="8">
    <source>
        <dbReference type="ARBA" id="ARBA00023157"/>
    </source>
</evidence>
<dbReference type="UniPathway" id="UPA00378"/>
<keyword evidence="8 11" id="KW-1015">Disulfide bond</keyword>
<dbReference type="Proteomes" id="UP000694388">
    <property type="component" value="Unplaced"/>
</dbReference>
<evidence type="ECO:0000313" key="14">
    <source>
        <dbReference type="Proteomes" id="UP000694388"/>
    </source>
</evidence>
<dbReference type="PANTHER" id="PTHR11675">
    <property type="entry name" value="N-ACETYLGALACTOSAMINYLTRANSFERASE"/>
    <property type="match status" value="1"/>
</dbReference>
<dbReference type="PANTHER" id="PTHR11675:SF37">
    <property type="entry name" value="POLYPEPTIDE N-ACETYLGALACTOSAMINYLTRANSFERASE 18"/>
    <property type="match status" value="1"/>
</dbReference>
<keyword evidence="11" id="KW-0333">Golgi apparatus</keyword>
<keyword evidence="11" id="KW-0328">Glycosyltransferase</keyword>
<dbReference type="Pfam" id="PF00535">
    <property type="entry name" value="Glycos_transf_2"/>
    <property type="match status" value="1"/>
</dbReference>
<evidence type="ECO:0000256" key="9">
    <source>
        <dbReference type="ARBA" id="ARBA00023211"/>
    </source>
</evidence>
<dbReference type="Ensembl" id="ENSEBUT00000021091.1">
    <property type="protein sequence ID" value="ENSEBUP00000020515.1"/>
    <property type="gene ID" value="ENSEBUG00000012709.1"/>
</dbReference>
<evidence type="ECO:0000256" key="10">
    <source>
        <dbReference type="ARBA" id="ARBA00037847"/>
    </source>
</evidence>
<evidence type="ECO:0000256" key="3">
    <source>
        <dbReference type="ARBA" id="ARBA00005680"/>
    </source>
</evidence>
<feature type="domain" description="Glycosyltransferase 2-like" evidence="12">
    <location>
        <begin position="158"/>
        <end position="329"/>
    </location>
</feature>
<dbReference type="GO" id="GO:0000139">
    <property type="term" value="C:Golgi membrane"/>
    <property type="evidence" value="ECO:0007669"/>
    <property type="project" value="UniProtKB-SubCell"/>
</dbReference>
<protein>
    <recommendedName>
        <fullName evidence="11">Polypeptide N-acetylgalactosaminyltransferase</fullName>
        <ecNumber evidence="11">2.4.1.-</ecNumber>
    </recommendedName>
    <alternativeName>
        <fullName evidence="11">Protein-UDP acetylgalactosaminyltransferase</fullName>
    </alternativeName>
</protein>
<evidence type="ECO:0000256" key="11">
    <source>
        <dbReference type="RuleBase" id="RU361242"/>
    </source>
</evidence>
<keyword evidence="9 11" id="KW-0464">Manganese</keyword>
<keyword evidence="4" id="KW-0812">Transmembrane</keyword>
<keyword evidence="6" id="KW-1133">Transmembrane helix</keyword>
<comment type="cofactor">
    <cofactor evidence="1 11">
        <name>Mn(2+)</name>
        <dbReference type="ChEBI" id="CHEBI:29035"/>
    </cofactor>
</comment>
<dbReference type="OMA" id="WHRGNKS"/>
<proteinExistence type="inferred from homology"/>
<dbReference type="GO" id="GO:0030246">
    <property type="term" value="F:carbohydrate binding"/>
    <property type="evidence" value="ECO:0007669"/>
    <property type="project" value="UniProtKB-KW"/>
</dbReference>
<dbReference type="InterPro" id="IPR001173">
    <property type="entry name" value="Glyco_trans_2-like"/>
</dbReference>
<name>A0A8C4QUC7_EPTBU</name>
<keyword evidence="14" id="KW-1185">Reference proteome</keyword>
<evidence type="ECO:0000256" key="6">
    <source>
        <dbReference type="ARBA" id="ARBA00022989"/>
    </source>
</evidence>
<dbReference type="Gene3D" id="3.90.550.10">
    <property type="entry name" value="Spore Coat Polysaccharide Biosynthesis Protein SpsA, Chain A"/>
    <property type="match status" value="1"/>
</dbReference>
<keyword evidence="5" id="KW-0735">Signal-anchor</keyword>
<dbReference type="InterPro" id="IPR045885">
    <property type="entry name" value="GalNAc-T"/>
</dbReference>
<comment type="subcellular location">
    <subcellularLocation>
        <location evidence="10">Endomembrane system</location>
        <topology evidence="10">Single-pass membrane protein</topology>
    </subcellularLocation>
    <subcellularLocation>
        <location evidence="11">Golgi apparatus membrane</location>
        <topology evidence="11">Single-pass type II membrane protein</topology>
    </subcellularLocation>
    <subcellularLocation>
        <location evidence="2">Membrane</location>
        <topology evidence="2">Single-pass type II membrane protein</topology>
    </subcellularLocation>
</comment>
<dbReference type="InterPro" id="IPR035992">
    <property type="entry name" value="Ricin_B-like_lectins"/>
</dbReference>
<accession>A0A8C4QUC7</accession>
<keyword evidence="11" id="KW-0808">Transferase</keyword>
<keyword evidence="11" id="KW-0430">Lectin</keyword>
<sequence length="554" mass="63116">MACKRKARALLTLCIVLSGLTNILCVLFIKRISERLARAQQEAAGPLGHPGGAGPARLLERLNNLESAVSHHFQEGTQHLEEHGDGRGLVEQQAESLLFRNWGRELGPRERRVAQTQFDAYGYNAYLSDQLPLDRHIPDTRPQRCQNVTFPGELPQLSVVFIFMNEAPSVVLRSIRSAIERTPSYLLKEIILVDDHSGSESLQTQVSAYVQKVNKDRPGLVKVVRHSRQEGLIRARVSGWRHATAPVVALFDGHVEFNVGWAEPALARIKEDRRRIISPSFDNIRYDSFAIEAYPLAAQGFDWELWCRYMSPHPSWMQLDNEAAPIRSPSLIGCFIVDRKYFEEIGLLDEGMEIYGGENVELSLRVWQCGGSIEVLPCSRVAHIERAHKPYTEDITVHLRRNALRTAEVWMDEFRSHVYMAWNINTDKPEVDIGDVSERKILRRNLGCRGFRWYLENVFPELRQYHDVLIYGVLRNGQREDLCLDQGPVTKNTPIMYICHGMVPQGGEIRNRRSRRCLEVQPSSDSDFGLELVMRKCTGQLWRLSSHGGGTKSS</sequence>
<reference evidence="13" key="2">
    <citation type="submission" date="2025-09" db="UniProtKB">
        <authorList>
            <consortium name="Ensembl"/>
        </authorList>
    </citation>
    <scope>IDENTIFICATION</scope>
</reference>
<reference evidence="13" key="1">
    <citation type="submission" date="2025-08" db="UniProtKB">
        <authorList>
            <consortium name="Ensembl"/>
        </authorList>
    </citation>
    <scope>IDENTIFICATION</scope>
</reference>
<evidence type="ECO:0000256" key="4">
    <source>
        <dbReference type="ARBA" id="ARBA00022692"/>
    </source>
</evidence>
<dbReference type="EC" id="2.4.1.-" evidence="11"/>
<evidence type="ECO:0000256" key="2">
    <source>
        <dbReference type="ARBA" id="ARBA00004606"/>
    </source>
</evidence>
<dbReference type="FunFam" id="3.90.550.10:FF:000012">
    <property type="entry name" value="Polypeptide N-acetylgalactosaminyltransferase"/>
    <property type="match status" value="1"/>
</dbReference>
<dbReference type="CDD" id="cd02510">
    <property type="entry name" value="pp-GalNAc-T"/>
    <property type="match status" value="1"/>
</dbReference>
<keyword evidence="7" id="KW-0472">Membrane</keyword>
<evidence type="ECO:0000256" key="1">
    <source>
        <dbReference type="ARBA" id="ARBA00001936"/>
    </source>
</evidence>
<dbReference type="SUPFAM" id="SSF53448">
    <property type="entry name" value="Nucleotide-diphospho-sugar transferases"/>
    <property type="match status" value="1"/>
</dbReference>
<evidence type="ECO:0000313" key="13">
    <source>
        <dbReference type="Ensembl" id="ENSEBUP00000020515.1"/>
    </source>
</evidence>
<dbReference type="AlphaFoldDB" id="A0A8C4QUC7"/>
<dbReference type="SUPFAM" id="SSF50370">
    <property type="entry name" value="Ricin B-like lectins"/>
    <property type="match status" value="1"/>
</dbReference>